<comment type="caution">
    <text evidence="1">The sequence shown here is derived from an EMBL/GenBank/DDBJ whole genome shotgun (WGS) entry which is preliminary data.</text>
</comment>
<accession>A0A7C2JZR6</accession>
<dbReference type="AlphaFoldDB" id="A0A7C2JZR6"/>
<evidence type="ECO:0008006" key="2">
    <source>
        <dbReference type="Google" id="ProtNLM"/>
    </source>
</evidence>
<gene>
    <name evidence="1" type="ORF">ENQ76_09150</name>
</gene>
<proteinExistence type="predicted"/>
<name>A0A7C2JZR6_9PLAN</name>
<sequence length="374" mass="38817">MAQAYTPGLLVTPRTRWRCRRVLPIAGRVLATVGQAVNALEVVAETELPGDATPLAVAKLLGVPAGNMPAALLKQVGDKVAAGEVLAKTAGLFGLFGSEVKSPVAATVESVSPVTGQVILRGEPLKVQVRAYLTGTVVEVLPDEGVVIEAQVAAIQGIFGIGGEAYGPLRLVTPAPDQDLTDDLITPAHRGQIVVGGRRVTRAAVSKAQELGVSAVVAGGIDDQDLKDILGYDLGVAVTGTEKIGVTVIVTEGFGDIAMARRTFDLLRRHEGDFAAVNGATQIRAGVLRPEIIIPLTAREAASAPDVSPQGVLAPGAPVRLIREPYFGELGTVESLPAELTVLASESKARVVTVRLSRGETVVTPRANVELIEG</sequence>
<dbReference type="EMBL" id="DSOK01000259">
    <property type="protein sequence ID" value="HEN15620.1"/>
    <property type="molecule type" value="Genomic_DNA"/>
</dbReference>
<protein>
    <recommendedName>
        <fullName evidence="2">KOW domain-containing protein</fullName>
    </recommendedName>
</protein>
<evidence type="ECO:0000313" key="1">
    <source>
        <dbReference type="EMBL" id="HEN15620.1"/>
    </source>
</evidence>
<reference evidence="1" key="1">
    <citation type="journal article" date="2020" name="mSystems">
        <title>Genome- and Community-Level Interaction Insights into Carbon Utilization and Element Cycling Functions of Hydrothermarchaeota in Hydrothermal Sediment.</title>
        <authorList>
            <person name="Zhou Z."/>
            <person name="Liu Y."/>
            <person name="Xu W."/>
            <person name="Pan J."/>
            <person name="Luo Z.H."/>
            <person name="Li M."/>
        </authorList>
    </citation>
    <scope>NUCLEOTIDE SEQUENCE [LARGE SCALE GENOMIC DNA]</scope>
    <source>
        <strain evidence="1">SpSt-339</strain>
    </source>
</reference>
<organism evidence="1">
    <name type="scientific">Schlesneria paludicola</name>
    <dbReference type="NCBI Taxonomy" id="360056"/>
    <lineage>
        <taxon>Bacteria</taxon>
        <taxon>Pseudomonadati</taxon>
        <taxon>Planctomycetota</taxon>
        <taxon>Planctomycetia</taxon>
        <taxon>Planctomycetales</taxon>
        <taxon>Planctomycetaceae</taxon>
        <taxon>Schlesneria</taxon>
    </lineage>
</organism>